<evidence type="ECO:0000313" key="3">
    <source>
        <dbReference type="Proteomes" id="UP000675880"/>
    </source>
</evidence>
<accession>A0ABM8QJL8</accession>
<dbReference type="Proteomes" id="UP000675880">
    <property type="component" value="Unassembled WGS sequence"/>
</dbReference>
<evidence type="ECO:0000313" key="2">
    <source>
        <dbReference type="EMBL" id="CAE6699459.1"/>
    </source>
</evidence>
<keyword evidence="3" id="KW-1185">Reference proteome</keyword>
<gene>
    <name evidence="2" type="ORF">NSPZN2_10653</name>
</gene>
<sequence>MATGAVPERLSQTNAVQFLDIPTPPRAWPRVTRDPRAPPPAPVWTM</sequence>
<comment type="caution">
    <text evidence="2">The sequence shown here is derived from an EMBL/GenBank/DDBJ whole genome shotgun (WGS) entry which is preliminary data.</text>
</comment>
<feature type="region of interest" description="Disordered" evidence="1">
    <location>
        <begin position="26"/>
        <end position="46"/>
    </location>
</feature>
<feature type="compositionally biased region" description="Pro residues" evidence="1">
    <location>
        <begin position="37"/>
        <end position="46"/>
    </location>
</feature>
<organism evidence="2 3">
    <name type="scientific">Nitrospira defluvii</name>
    <dbReference type="NCBI Taxonomy" id="330214"/>
    <lineage>
        <taxon>Bacteria</taxon>
        <taxon>Pseudomonadati</taxon>
        <taxon>Nitrospirota</taxon>
        <taxon>Nitrospiria</taxon>
        <taxon>Nitrospirales</taxon>
        <taxon>Nitrospiraceae</taxon>
        <taxon>Nitrospira</taxon>
    </lineage>
</organism>
<dbReference type="EMBL" id="CAJNBJ010000001">
    <property type="protein sequence ID" value="CAE6699459.1"/>
    <property type="molecule type" value="Genomic_DNA"/>
</dbReference>
<proteinExistence type="predicted"/>
<name>A0ABM8QJL8_9BACT</name>
<protein>
    <submittedName>
        <fullName evidence="2">Uncharacterized protein</fullName>
    </submittedName>
</protein>
<reference evidence="2 3" key="1">
    <citation type="submission" date="2021-02" db="EMBL/GenBank/DDBJ databases">
        <authorList>
            <person name="Han P."/>
        </authorList>
    </citation>
    <scope>NUCLEOTIDE SEQUENCE [LARGE SCALE GENOMIC DNA]</scope>
    <source>
        <strain evidence="2">Candidatus Nitrospira sp. ZN2</strain>
    </source>
</reference>
<evidence type="ECO:0000256" key="1">
    <source>
        <dbReference type="SAM" id="MobiDB-lite"/>
    </source>
</evidence>